<sequence length="539" mass="60758">MVNYESECPQCGYSSKTKLPPISSNSPRIAELCRTNNRPTPEEEKELRSFVEEGQSVLNHVETRIALMKASLQALENARDLLRPVVMQYKASLNPIRRLPSDILGHIFFYGVGYDKDPEEYFDFASQSLDLNSPPWVYGRVCHRWKDIIHNDTPFLWTRVKIELCKIQTKASSNLRIPLTLSLMSIYFRRSKALPLIIYLDMSSDESSLSVSNHIIYISNLILTHSWRWELLVLSGGQGIGPAAISEDAFSSLERIEIRESNSPSTSSSLDIVAPKLRAWSTVGNTWSNPVKTMPPSSFYHQITEYSISAVASSEVLKAISQLPNLRKLSVRCLLVGDDSQRSKVVLYLPKLEEFSIEQRNPLALYPALVVLLDSLSCPALIRLTVIASGIVSDAVKRFEERSNFQLQHLVVGKDAEKFVKGLLSSLVLRRILIRGDHSPSSVLLVLHEIFGMYSHKTPLPNLRELQFHWNPSLALVDFDIMGTLYFCVHSRMKCSNALGVKPLSVFITAPDEQARRMLSHPQLRDIHSMGVTVDIIAI</sequence>
<accession>A0A9W8ZUC8</accession>
<evidence type="ECO:0008006" key="3">
    <source>
        <dbReference type="Google" id="ProtNLM"/>
    </source>
</evidence>
<evidence type="ECO:0000313" key="2">
    <source>
        <dbReference type="Proteomes" id="UP001150238"/>
    </source>
</evidence>
<gene>
    <name evidence="1" type="ORF">C8J55DRAFT_565735</name>
</gene>
<comment type="caution">
    <text evidence="1">The sequence shown here is derived from an EMBL/GenBank/DDBJ whole genome shotgun (WGS) entry which is preliminary data.</text>
</comment>
<evidence type="ECO:0000313" key="1">
    <source>
        <dbReference type="EMBL" id="KAJ4466412.1"/>
    </source>
</evidence>
<reference evidence="1" key="1">
    <citation type="submission" date="2022-08" db="EMBL/GenBank/DDBJ databases">
        <authorList>
            <consortium name="DOE Joint Genome Institute"/>
            <person name="Min B."/>
            <person name="Riley R."/>
            <person name="Sierra-Patev S."/>
            <person name="Naranjo-Ortiz M."/>
            <person name="Looney B."/>
            <person name="Konkel Z."/>
            <person name="Slot J.C."/>
            <person name="Sakamoto Y."/>
            <person name="Steenwyk J.L."/>
            <person name="Rokas A."/>
            <person name="Carro J."/>
            <person name="Camarero S."/>
            <person name="Ferreira P."/>
            <person name="Molpeceres G."/>
            <person name="Ruiz-Duenas F.J."/>
            <person name="Serrano A."/>
            <person name="Henrissat B."/>
            <person name="Drula E."/>
            <person name="Hughes K.W."/>
            <person name="Mata J.L."/>
            <person name="Ishikawa N.K."/>
            <person name="Vargas-Isla R."/>
            <person name="Ushijima S."/>
            <person name="Smith C.A."/>
            <person name="Ahrendt S."/>
            <person name="Andreopoulos W."/>
            <person name="He G."/>
            <person name="Labutti K."/>
            <person name="Lipzen A."/>
            <person name="Ng V."/>
            <person name="Sandor L."/>
            <person name="Barry K."/>
            <person name="Martinez A.T."/>
            <person name="Xiao Y."/>
            <person name="Gibbons J.G."/>
            <person name="Terashima K."/>
            <person name="Hibbett D.S."/>
            <person name="Grigoriev I.V."/>
        </authorList>
    </citation>
    <scope>NUCLEOTIDE SEQUENCE</scope>
    <source>
        <strain evidence="1">Sp2 HRB7682 ss15</strain>
    </source>
</reference>
<organism evidence="1 2">
    <name type="scientific">Lentinula lateritia</name>
    <dbReference type="NCBI Taxonomy" id="40482"/>
    <lineage>
        <taxon>Eukaryota</taxon>
        <taxon>Fungi</taxon>
        <taxon>Dikarya</taxon>
        <taxon>Basidiomycota</taxon>
        <taxon>Agaricomycotina</taxon>
        <taxon>Agaricomycetes</taxon>
        <taxon>Agaricomycetidae</taxon>
        <taxon>Agaricales</taxon>
        <taxon>Marasmiineae</taxon>
        <taxon>Omphalotaceae</taxon>
        <taxon>Lentinula</taxon>
    </lineage>
</organism>
<dbReference type="Proteomes" id="UP001150238">
    <property type="component" value="Unassembled WGS sequence"/>
</dbReference>
<dbReference type="EMBL" id="JANVFS010000045">
    <property type="protein sequence ID" value="KAJ4466412.1"/>
    <property type="molecule type" value="Genomic_DNA"/>
</dbReference>
<reference evidence="1" key="2">
    <citation type="journal article" date="2023" name="Proc. Natl. Acad. Sci. U.S.A.">
        <title>A global phylogenomic analysis of the shiitake genus Lentinula.</title>
        <authorList>
            <person name="Sierra-Patev S."/>
            <person name="Min B."/>
            <person name="Naranjo-Ortiz M."/>
            <person name="Looney B."/>
            <person name="Konkel Z."/>
            <person name="Slot J.C."/>
            <person name="Sakamoto Y."/>
            <person name="Steenwyk J.L."/>
            <person name="Rokas A."/>
            <person name="Carro J."/>
            <person name="Camarero S."/>
            <person name="Ferreira P."/>
            <person name="Molpeceres G."/>
            <person name="Ruiz-Duenas F.J."/>
            <person name="Serrano A."/>
            <person name="Henrissat B."/>
            <person name="Drula E."/>
            <person name="Hughes K.W."/>
            <person name="Mata J.L."/>
            <person name="Ishikawa N.K."/>
            <person name="Vargas-Isla R."/>
            <person name="Ushijima S."/>
            <person name="Smith C.A."/>
            <person name="Donoghue J."/>
            <person name="Ahrendt S."/>
            <person name="Andreopoulos W."/>
            <person name="He G."/>
            <person name="LaButti K."/>
            <person name="Lipzen A."/>
            <person name="Ng V."/>
            <person name="Riley R."/>
            <person name="Sandor L."/>
            <person name="Barry K."/>
            <person name="Martinez A.T."/>
            <person name="Xiao Y."/>
            <person name="Gibbons J.G."/>
            <person name="Terashima K."/>
            <person name="Grigoriev I.V."/>
            <person name="Hibbett D."/>
        </authorList>
    </citation>
    <scope>NUCLEOTIDE SEQUENCE</scope>
    <source>
        <strain evidence="1">Sp2 HRB7682 ss15</strain>
    </source>
</reference>
<dbReference type="AlphaFoldDB" id="A0A9W8ZUC8"/>
<name>A0A9W8ZUC8_9AGAR</name>
<proteinExistence type="predicted"/>
<protein>
    <recommendedName>
        <fullName evidence="3">F-box domain-containing protein</fullName>
    </recommendedName>
</protein>